<dbReference type="EMBL" id="POUA01000142">
    <property type="protein sequence ID" value="PZG43138.1"/>
    <property type="molecule type" value="Genomic_DNA"/>
</dbReference>
<accession>A0A2W2H0W4</accession>
<dbReference type="InterPro" id="IPR036291">
    <property type="entry name" value="NAD(P)-bd_dom_sf"/>
</dbReference>
<dbReference type="SUPFAM" id="SSF51735">
    <property type="entry name" value="NAD(P)-binding Rossmann-fold domains"/>
    <property type="match status" value="1"/>
</dbReference>
<sequence length="260" mass="27158">MVTGAGGGVGRATAARLGREGALVALIARGGAEVSTAAVEVGAAGGSGIVYETDVADYEQVSTAAERIETDLGPIDVWINVPDAAAFARFTDAPPQEFRRATAATFLGCAWGTRVALDLMRPRGRGTIVQAGSALAYRGVPGRSAYCAAEHAIRGMTESIRSELREADSPLKITTVRLPAPDAGPFKSRDHGQEAADALVFAACHPEREEYRADTVTALITRRLTGGRGPWSWTDRRRALTAAALGAGTGAAIAALRRRT</sequence>
<dbReference type="PANTHER" id="PTHR43669:SF3">
    <property type="entry name" value="ALCOHOL DEHYDROGENASE, PUTATIVE (AFU_ORTHOLOGUE AFUA_3G03445)-RELATED"/>
    <property type="match status" value="1"/>
</dbReference>
<dbReference type="GO" id="GO:0016491">
    <property type="term" value="F:oxidoreductase activity"/>
    <property type="evidence" value="ECO:0007669"/>
    <property type="project" value="UniProtKB-KW"/>
</dbReference>
<dbReference type="PANTHER" id="PTHR43669">
    <property type="entry name" value="5-KETO-D-GLUCONATE 5-REDUCTASE"/>
    <property type="match status" value="1"/>
</dbReference>
<reference evidence="3 4" key="1">
    <citation type="submission" date="2018-01" db="EMBL/GenBank/DDBJ databases">
        <title>Draft genome sequence of Sphaerisporangium sp. 7K107.</title>
        <authorList>
            <person name="Sahin N."/>
            <person name="Saygin H."/>
            <person name="Ay H."/>
        </authorList>
    </citation>
    <scope>NUCLEOTIDE SEQUENCE [LARGE SCALE GENOMIC DNA]</scope>
    <source>
        <strain evidence="3 4">7K107</strain>
    </source>
</reference>
<protein>
    <submittedName>
        <fullName evidence="3">Short-chain dehydrogenase</fullName>
    </submittedName>
</protein>
<evidence type="ECO:0000256" key="2">
    <source>
        <dbReference type="ARBA" id="ARBA00023002"/>
    </source>
</evidence>
<dbReference type="InterPro" id="IPR002347">
    <property type="entry name" value="SDR_fam"/>
</dbReference>
<dbReference type="Gene3D" id="3.40.50.720">
    <property type="entry name" value="NAD(P)-binding Rossmann-like Domain"/>
    <property type="match status" value="1"/>
</dbReference>
<evidence type="ECO:0000256" key="1">
    <source>
        <dbReference type="ARBA" id="ARBA00006484"/>
    </source>
</evidence>
<dbReference type="PRINTS" id="PR00081">
    <property type="entry name" value="GDHRDH"/>
</dbReference>
<dbReference type="Proteomes" id="UP000248544">
    <property type="component" value="Unassembled WGS sequence"/>
</dbReference>
<organism evidence="3 4">
    <name type="scientific">Spongiactinospora gelatinilytica</name>
    <dbReference type="NCBI Taxonomy" id="2666298"/>
    <lineage>
        <taxon>Bacteria</taxon>
        <taxon>Bacillati</taxon>
        <taxon>Actinomycetota</taxon>
        <taxon>Actinomycetes</taxon>
        <taxon>Streptosporangiales</taxon>
        <taxon>Streptosporangiaceae</taxon>
        <taxon>Spongiactinospora</taxon>
    </lineage>
</organism>
<evidence type="ECO:0000313" key="3">
    <source>
        <dbReference type="EMBL" id="PZG43138.1"/>
    </source>
</evidence>
<gene>
    <name evidence="3" type="ORF">C1I98_18850</name>
</gene>
<keyword evidence="4" id="KW-1185">Reference proteome</keyword>
<proteinExistence type="inferred from homology"/>
<name>A0A2W2H0W4_9ACTN</name>
<dbReference type="Pfam" id="PF00106">
    <property type="entry name" value="adh_short"/>
    <property type="match status" value="1"/>
</dbReference>
<dbReference type="AlphaFoldDB" id="A0A2W2H0W4"/>
<evidence type="ECO:0000313" key="4">
    <source>
        <dbReference type="Proteomes" id="UP000248544"/>
    </source>
</evidence>
<keyword evidence="2" id="KW-0560">Oxidoreductase</keyword>
<comment type="caution">
    <text evidence="3">The sequence shown here is derived from an EMBL/GenBank/DDBJ whole genome shotgun (WGS) entry which is preliminary data.</text>
</comment>
<comment type="similarity">
    <text evidence="1">Belongs to the short-chain dehydrogenases/reductases (SDR) family.</text>
</comment>